<gene>
    <name evidence="2" type="ORF">PMI13_02003</name>
</gene>
<dbReference type="RefSeq" id="WP_007843188.1">
    <property type="nucleotide sequence ID" value="NZ_AKJY01000033.1"/>
</dbReference>
<dbReference type="PATRIC" id="fig|1144316.3.peg.2013"/>
<dbReference type="Proteomes" id="UP000007509">
    <property type="component" value="Unassembled WGS sequence"/>
</dbReference>
<evidence type="ECO:0000313" key="3">
    <source>
        <dbReference type="Proteomes" id="UP000007509"/>
    </source>
</evidence>
<keyword evidence="3" id="KW-1185">Reference proteome</keyword>
<feature type="region of interest" description="Disordered" evidence="1">
    <location>
        <begin position="23"/>
        <end position="48"/>
    </location>
</feature>
<organism evidence="2 3">
    <name type="scientific">Chryseobacterium populi</name>
    <dbReference type="NCBI Taxonomy" id="1144316"/>
    <lineage>
        <taxon>Bacteria</taxon>
        <taxon>Pseudomonadati</taxon>
        <taxon>Bacteroidota</taxon>
        <taxon>Flavobacteriia</taxon>
        <taxon>Flavobacteriales</taxon>
        <taxon>Weeksellaceae</taxon>
        <taxon>Chryseobacterium group</taxon>
        <taxon>Chryseobacterium</taxon>
    </lineage>
</organism>
<dbReference type="EMBL" id="AKJY01000033">
    <property type="protein sequence ID" value="EJL72165.1"/>
    <property type="molecule type" value="Genomic_DNA"/>
</dbReference>
<reference evidence="2 3" key="1">
    <citation type="journal article" date="2012" name="J. Bacteriol.">
        <title>Twenty-one genome sequences from Pseudomonas species and 19 genome sequences from diverse bacteria isolated from the rhizosphere and endosphere of Populus deltoides.</title>
        <authorList>
            <person name="Brown S.D."/>
            <person name="Utturkar S.M."/>
            <person name="Klingeman D.M."/>
            <person name="Johnson C.M."/>
            <person name="Martin S.L."/>
            <person name="Land M.L."/>
            <person name="Lu T.Y."/>
            <person name="Schadt C.W."/>
            <person name="Doktycz M.J."/>
            <person name="Pelletier D.A."/>
        </authorList>
    </citation>
    <scope>NUCLEOTIDE SEQUENCE [LARGE SCALE GENOMIC DNA]</scope>
    <source>
        <strain evidence="2 3">CF314</strain>
    </source>
</reference>
<sequence>MKTQTHIALKKLSKKEQSAIIAGGTSLNVGDDPRNGTGGGTNNGGGSGNVIDPCVLISITECLFQNKCTKEYVRTC</sequence>
<comment type="caution">
    <text evidence="2">The sequence shown here is derived from an EMBL/GenBank/DDBJ whole genome shotgun (WGS) entry which is preliminary data.</text>
</comment>
<evidence type="ECO:0000256" key="1">
    <source>
        <dbReference type="SAM" id="MobiDB-lite"/>
    </source>
</evidence>
<evidence type="ECO:0000313" key="2">
    <source>
        <dbReference type="EMBL" id="EJL72165.1"/>
    </source>
</evidence>
<accession>J2JWD9</accession>
<feature type="compositionally biased region" description="Gly residues" evidence="1">
    <location>
        <begin position="36"/>
        <end position="48"/>
    </location>
</feature>
<name>J2JWD9_9FLAO</name>
<protein>
    <submittedName>
        <fullName evidence="2">Uncharacterized protein</fullName>
    </submittedName>
</protein>
<proteinExistence type="predicted"/>
<dbReference type="AlphaFoldDB" id="J2JWD9"/>